<keyword evidence="3" id="KW-1185">Reference proteome</keyword>
<evidence type="ECO:0000313" key="2">
    <source>
        <dbReference type="EMBL" id="MCI4681960.1"/>
    </source>
</evidence>
<keyword evidence="1" id="KW-0472">Membrane</keyword>
<sequence length="500" mass="52871">MLGRFSRDRRGNVAIIFGFAVIPMMLMGGIAIDYTRDAMIHGRMSAVADAAALAATTPAMFAADTTTAQAAAIAMFKAQAALVNGANINYNNGSYCSTGTTGTTAGATGLCVNVNDSIVMNSKLRTVTVTATVSVNNFFGTLEHSPTTEFTISSVANVSTAPNINFYVLLDSSPSMELPATTAGINTMVKNTGCALACHETDFKDPELSHYPGWGTNDSYTYAEKNGITLRIDNVRQAAEGLVTTANNLMDQYNSSAPPGQQIAYQMSAHTFSDGATQLLALKPVTDANVSSMQKAISAITPPLMADNSYLASGSSYTYPTGTSTYKTVTLSGKTYNNDAGTNFNNALTTMNNTKVMANPGSGTNNAGDSPQGVLLIVTDGVDDVALYKNSSCNTSQVWSFSNSYGNFYRCQQPVNTVLCSTIKARGIRIAVLYTTYYPVTSNSWYNNTVAPFMSQVSSNLQSCASSPELFAEVSTDGDITAALNQLFINAVNSAPHLVQ</sequence>
<feature type="transmembrane region" description="Helical" evidence="1">
    <location>
        <begin position="12"/>
        <end position="32"/>
    </location>
</feature>
<gene>
    <name evidence="2" type="ORF">K2U94_04140</name>
</gene>
<keyword evidence="1" id="KW-0812">Transmembrane</keyword>
<dbReference type="EMBL" id="JAIVFP010000001">
    <property type="protein sequence ID" value="MCI4681960.1"/>
    <property type="molecule type" value="Genomic_DNA"/>
</dbReference>
<dbReference type="Proteomes" id="UP001139104">
    <property type="component" value="Unassembled WGS sequence"/>
</dbReference>
<name>A0ABS9Z3E1_9HYPH</name>
<comment type="caution">
    <text evidence="2">The sequence shown here is derived from an EMBL/GenBank/DDBJ whole genome shotgun (WGS) entry which is preliminary data.</text>
</comment>
<reference evidence="2" key="1">
    <citation type="journal article" date="2022" name="ISME J.">
        <title>Identification of active gaseous-alkane degraders at natural gas seeps.</title>
        <authorList>
            <person name="Farhan Ul Haque M."/>
            <person name="Hernandez M."/>
            <person name="Crombie A.T."/>
            <person name="Murrell J.C."/>
        </authorList>
    </citation>
    <scope>NUCLEOTIDE SEQUENCE</scope>
    <source>
        <strain evidence="2">PC2</strain>
    </source>
</reference>
<organism evidence="2 3">
    <name type="scientific">Candidatus Rhodoblastus alkanivorans</name>
    <dbReference type="NCBI Taxonomy" id="2954117"/>
    <lineage>
        <taxon>Bacteria</taxon>
        <taxon>Pseudomonadati</taxon>
        <taxon>Pseudomonadota</taxon>
        <taxon>Alphaproteobacteria</taxon>
        <taxon>Hyphomicrobiales</taxon>
        <taxon>Rhodoblastaceae</taxon>
        <taxon>Rhodoblastus</taxon>
    </lineage>
</organism>
<evidence type="ECO:0000256" key="1">
    <source>
        <dbReference type="SAM" id="Phobius"/>
    </source>
</evidence>
<keyword evidence="1" id="KW-1133">Transmembrane helix</keyword>
<accession>A0ABS9Z3E1</accession>
<evidence type="ECO:0000313" key="3">
    <source>
        <dbReference type="Proteomes" id="UP001139104"/>
    </source>
</evidence>
<protein>
    <submittedName>
        <fullName evidence="2">Pilus assembly protein TadG-related protein</fullName>
    </submittedName>
</protein>
<dbReference type="RefSeq" id="WP_243065995.1">
    <property type="nucleotide sequence ID" value="NZ_JAIVFK010000029.1"/>
</dbReference>
<proteinExistence type="predicted"/>